<dbReference type="InterPro" id="IPR019734">
    <property type="entry name" value="TPR_rpt"/>
</dbReference>
<dbReference type="Gene3D" id="1.25.40.10">
    <property type="entry name" value="Tetratricopeptide repeat domain"/>
    <property type="match status" value="1"/>
</dbReference>
<dbReference type="STRING" id="1116472.MGMO_120c00180"/>
<comment type="caution">
    <text evidence="3">The sequence shown here is derived from an EMBL/GenBank/DDBJ whole genome shotgun (WGS) entry which is preliminary data.</text>
</comment>
<dbReference type="Gene3D" id="2.40.10.410">
    <property type="entry name" value="FlgT, C-terminal domain"/>
    <property type="match status" value="1"/>
</dbReference>
<dbReference type="Gene3D" id="3.40.50.10610">
    <property type="entry name" value="ABC-type transport auxiliary lipoprotein component"/>
    <property type="match status" value="1"/>
</dbReference>
<dbReference type="eggNOG" id="COG1462">
    <property type="taxonomic scope" value="Bacteria"/>
</dbReference>
<sequence>MRKIYQHKAGANSLLLGCFLGWISLAAIADDSQVRKGYSELMDDKLPGAEATFQEMANSPNADTAIKGEEGLAEVEIKRGKIIEASLRIDKVVKKAPKRTKARTIKAKVLYKQGKRNEAESELTLAENGNSDFPWQRAEAHTLKGNIYRNRKEPDLAIASYKKALAEEPNDRDALTNMGVTLQELGQPEEAVKAFSQLKLTHPTDHLGDALLRQAQAAIAQKQDLEKQRYINQLVKDLVERYKNQSQDKPEDDWTTPAMALSIIGFADSNADNLSERAGLNIVLQNELTNQLQAAHLRVVERAILDKVVSELNLGSSNLSDPDTALKLGKIIAARLIATGSVSSMGGDNRVNLRLVDTETTDIVLPLSERQTGNPDPASIAAKFTQAIAATVKDKYPMKGRIAETDGDTVIINLGNKHNVTPGMVFNVLGEDEEPIELNGKVLGTRQTKIGQLKVSKVEDLMSYAQPFAVSGALEKNQKIIQAQ</sequence>
<accession>V5DT99</accession>
<dbReference type="InterPro" id="IPR038165">
    <property type="entry name" value="FlgT_C_sf"/>
</dbReference>
<feature type="repeat" description="TPR" evidence="1">
    <location>
        <begin position="172"/>
        <end position="205"/>
    </location>
</feature>
<dbReference type="EMBL" id="AYLO01000112">
    <property type="protein sequence ID" value="ESS70631.1"/>
    <property type="molecule type" value="Genomic_DNA"/>
</dbReference>
<dbReference type="OrthoDB" id="9768004at2"/>
<keyword evidence="1" id="KW-0802">TPR repeat</keyword>
<gene>
    <name evidence="3" type="ORF">MGMO_120c00180</name>
</gene>
<dbReference type="GO" id="GO:0030288">
    <property type="term" value="C:outer membrane-bounded periplasmic space"/>
    <property type="evidence" value="ECO:0007669"/>
    <property type="project" value="InterPro"/>
</dbReference>
<reference evidence="3 4" key="1">
    <citation type="journal article" date="2013" name="Genome Announc.">
        <title>Draft Genome Sequence of the Methanotrophic Gammaproteobacterium Methyloglobulus morosus DSM 22980 Strain KoM1.</title>
        <authorList>
            <person name="Poehlein A."/>
            <person name="Deutzmann J.S."/>
            <person name="Daniel R."/>
            <person name="Simeonova D.D."/>
        </authorList>
    </citation>
    <scope>NUCLEOTIDE SEQUENCE [LARGE SCALE GENOMIC DNA]</scope>
    <source>
        <strain evidence="3 4">KoM1</strain>
    </source>
</reference>
<dbReference type="Pfam" id="PF14559">
    <property type="entry name" value="TPR_19"/>
    <property type="match status" value="1"/>
</dbReference>
<keyword evidence="2" id="KW-0732">Signal</keyword>
<feature type="repeat" description="TPR" evidence="1">
    <location>
        <begin position="138"/>
        <end position="171"/>
    </location>
</feature>
<dbReference type="InterPro" id="IPR005534">
    <property type="entry name" value="Curli_assmbl/transp-comp_CsgG"/>
</dbReference>
<evidence type="ECO:0000313" key="3">
    <source>
        <dbReference type="EMBL" id="ESS70631.1"/>
    </source>
</evidence>
<organism evidence="3 4">
    <name type="scientific">Methyloglobulus morosus KoM1</name>
    <dbReference type="NCBI Taxonomy" id="1116472"/>
    <lineage>
        <taxon>Bacteria</taxon>
        <taxon>Pseudomonadati</taxon>
        <taxon>Pseudomonadota</taxon>
        <taxon>Gammaproteobacteria</taxon>
        <taxon>Methylococcales</taxon>
        <taxon>Methylococcaceae</taxon>
        <taxon>Methyloglobulus</taxon>
    </lineage>
</organism>
<protein>
    <submittedName>
        <fullName evidence="3">Peroxiredoxin</fullName>
    </submittedName>
</protein>
<keyword evidence="4" id="KW-1185">Reference proteome</keyword>
<dbReference type="RefSeq" id="WP_023495788.1">
    <property type="nucleotide sequence ID" value="NZ_AYLO01000112.1"/>
</dbReference>
<dbReference type="Proteomes" id="UP000017842">
    <property type="component" value="Unassembled WGS sequence"/>
</dbReference>
<dbReference type="SUPFAM" id="SSF48452">
    <property type="entry name" value="TPR-like"/>
    <property type="match status" value="1"/>
</dbReference>
<dbReference type="InterPro" id="IPR011990">
    <property type="entry name" value="TPR-like_helical_dom_sf"/>
</dbReference>
<dbReference type="PROSITE" id="PS50005">
    <property type="entry name" value="TPR"/>
    <property type="match status" value="2"/>
</dbReference>
<dbReference type="SMART" id="SM00028">
    <property type="entry name" value="TPR"/>
    <property type="match status" value="2"/>
</dbReference>
<dbReference type="Pfam" id="PF03783">
    <property type="entry name" value="CsgG"/>
    <property type="match status" value="1"/>
</dbReference>
<feature type="chain" id="PRO_5004732062" evidence="2">
    <location>
        <begin position="30"/>
        <end position="484"/>
    </location>
</feature>
<dbReference type="AlphaFoldDB" id="V5DT99"/>
<evidence type="ECO:0000256" key="2">
    <source>
        <dbReference type="SAM" id="SignalP"/>
    </source>
</evidence>
<name>V5DT99_9GAMM</name>
<feature type="signal peptide" evidence="2">
    <location>
        <begin position="1"/>
        <end position="29"/>
    </location>
</feature>
<proteinExistence type="predicted"/>
<evidence type="ECO:0000313" key="4">
    <source>
        <dbReference type="Proteomes" id="UP000017842"/>
    </source>
</evidence>
<dbReference type="eggNOG" id="COG0457">
    <property type="taxonomic scope" value="Bacteria"/>
</dbReference>
<evidence type="ECO:0000256" key="1">
    <source>
        <dbReference type="PROSITE-ProRule" id="PRU00339"/>
    </source>
</evidence>